<dbReference type="GO" id="GO:0002142">
    <property type="term" value="C:stereocilia ankle link complex"/>
    <property type="evidence" value="ECO:0007669"/>
    <property type="project" value="TreeGrafter"/>
</dbReference>
<dbReference type="PANTHER" id="PTHR23116">
    <property type="entry name" value="PDZ DOMAIN CONTAINING WHIRLIN AND HARMONIN-RELATED"/>
    <property type="match status" value="1"/>
</dbReference>
<feature type="region of interest" description="Disordered" evidence="4">
    <location>
        <begin position="419"/>
        <end position="446"/>
    </location>
</feature>
<feature type="domain" description="PDZ" evidence="5">
    <location>
        <begin position="186"/>
        <end position="260"/>
    </location>
</feature>
<evidence type="ECO:0000256" key="3">
    <source>
        <dbReference type="ARBA" id="ARBA00023273"/>
    </source>
</evidence>
<dbReference type="SUPFAM" id="SSF50156">
    <property type="entry name" value="PDZ domain-like"/>
    <property type="match status" value="3"/>
</dbReference>
<feature type="compositionally biased region" description="Polar residues" evidence="4">
    <location>
        <begin position="739"/>
        <end position="753"/>
    </location>
</feature>
<feature type="compositionally biased region" description="Pro residues" evidence="4">
    <location>
        <begin position="590"/>
        <end position="599"/>
    </location>
</feature>
<dbReference type="GO" id="GO:0005886">
    <property type="term" value="C:plasma membrane"/>
    <property type="evidence" value="ECO:0007669"/>
    <property type="project" value="TreeGrafter"/>
</dbReference>
<dbReference type="GO" id="GO:0032426">
    <property type="term" value="C:stereocilium tip"/>
    <property type="evidence" value="ECO:0007669"/>
    <property type="project" value="TreeGrafter"/>
</dbReference>
<dbReference type="InterPro" id="IPR051844">
    <property type="entry name" value="USH2_Complex_Protein"/>
</dbReference>
<sequence length="1075" mass="119543">MMSVHHPIAPPRSSSRISQRSTNSSRSMSTNVRRLHEALSSILTDSERGSFVKALNDYHSKRNVHLLVKSLAPLLDTAEKKQLYQLLRKVIPSTDQATFWQYAQSLMNTRNSSDRSLYQEHGPRHPTETLPVRVHSKLPPQMQNNSFSHDPRATQNGRTVEPFGKTIKTVTGPPPSPFELNQDVRKIVLNKEASASLGFSIRGGSEHSVGIFVTQVEPGGYAERKGLMAGDQIVAVNEIPFDDMSHAEAVMVLKAARRLVLYVKSVGRVPGSFQSVQTYTWVDPQGRSVSPPPDADPLLLRQAQKNGHKSAVNLLKSGDEQKVTLVVEDGESLGLMIRGGREFDLGIYVTGVDPYSVAEHCGLKVGDQIIDVNNQSFLSIEHQEAVAILKSSKVMMMTIRDVRKLPYARTTVDRTQWLTEDGVSRRPDSSNRVQEEDSSDDENESLLSDEKPLFSKGIAGSQMMYSSMMKTQGWSMIEEQARYFLNENERGTMMFYLKEYQNKNINVDALVLGLFEILNTHSKFSLLSEIRSFINARDIDRYDNLVMKKEVEAMKAKQKGLFEMEKDLFFGDSLSTGSHHSSASEDSRPITPPYVPEELPPNLALDFGSSSTPVDHRSNGPKFSPHSVETIPQSAMNHSNLKTVTVDIHHHEGPSTSGLGRTFAGSSLYADSKSPSEDSGVDMALGIGSARSRTSSIVSPRLTVNTSVTKYKASTSLSPNSPGDGKRLNSKAQRRLSLDSVSTEGSCPTSPLESIQRLHIESDQSIPRRISDPTHHVPRDQKKNVAQTKKASEQLYELRRRSNELVTSPTNSNKTSPPRSSDETRNSDDDYDLMKEISPKQNDEESKTILDSILMKSKQQLLDDLQHMPVDENANEKPSQMLNSTLKDDRNHQWGSGKQRRSRYAVSEHDSISEFNQSSSSHKSSRSASPAVSGRTTPVVPKDSLTARLQKTPPTSMPQLESHKSWEFVDISLNPPVHSILIEMKKSRPNLGIAVEGGAGTRQPLPKIIKIQPGGSAQVSSRLEVGHVIVSVNGRDMRRLNHQQATRIIAEEFKNKKVQSLEFLVVDSNKYKILY</sequence>
<dbReference type="FunFam" id="2.30.42.10:FF:000087">
    <property type="entry name" value="Whirlin a"/>
    <property type="match status" value="2"/>
</dbReference>
<feature type="compositionally biased region" description="Basic and acidic residues" evidence="4">
    <location>
        <begin position="820"/>
        <end position="846"/>
    </location>
</feature>
<dbReference type="Pfam" id="PF00595">
    <property type="entry name" value="PDZ"/>
    <property type="match status" value="3"/>
</dbReference>
<feature type="domain" description="PDZ" evidence="5">
    <location>
        <begin position="322"/>
        <end position="392"/>
    </location>
</feature>
<accession>A0A9Q1C586</accession>
<feature type="compositionally biased region" description="Polar residues" evidence="4">
    <location>
        <begin position="876"/>
        <end position="885"/>
    </location>
</feature>
<keyword evidence="7" id="KW-1185">Reference proteome</keyword>
<feature type="domain" description="PDZ" evidence="5">
    <location>
        <begin position="981"/>
        <end position="1049"/>
    </location>
</feature>
<evidence type="ECO:0000256" key="2">
    <source>
        <dbReference type="ARBA" id="ARBA00022737"/>
    </source>
</evidence>
<feature type="compositionally biased region" description="Polar residues" evidence="4">
    <location>
        <begin position="804"/>
        <end position="819"/>
    </location>
</feature>
<evidence type="ECO:0000313" key="7">
    <source>
        <dbReference type="Proteomes" id="UP001152320"/>
    </source>
</evidence>
<feature type="compositionally biased region" description="Basic and acidic residues" evidence="4">
    <location>
        <begin position="422"/>
        <end position="435"/>
    </location>
</feature>
<comment type="subcellular location">
    <subcellularLocation>
        <location evidence="1">Cell projection</location>
    </subcellularLocation>
</comment>
<evidence type="ECO:0000259" key="5">
    <source>
        <dbReference type="PROSITE" id="PS50106"/>
    </source>
</evidence>
<feature type="compositionally biased region" description="Basic and acidic residues" evidence="4">
    <location>
        <begin position="790"/>
        <end position="803"/>
    </location>
</feature>
<keyword evidence="2" id="KW-0677">Repeat</keyword>
<feature type="region of interest" description="Disordered" evidence="4">
    <location>
        <begin position="873"/>
        <end position="961"/>
    </location>
</feature>
<dbReference type="AlphaFoldDB" id="A0A9Q1C586"/>
<feature type="compositionally biased region" description="Low complexity" evidence="4">
    <location>
        <begin position="913"/>
        <end position="934"/>
    </location>
</feature>
<gene>
    <name evidence="6" type="ORF">HOLleu_16083</name>
</gene>
<dbReference type="CDD" id="cd06741">
    <property type="entry name" value="PDZ2_FL-whirlin"/>
    <property type="match status" value="1"/>
</dbReference>
<organism evidence="6 7">
    <name type="scientific">Holothuria leucospilota</name>
    <name type="common">Black long sea cucumber</name>
    <name type="synonym">Mertensiothuria leucospilota</name>
    <dbReference type="NCBI Taxonomy" id="206669"/>
    <lineage>
        <taxon>Eukaryota</taxon>
        <taxon>Metazoa</taxon>
        <taxon>Echinodermata</taxon>
        <taxon>Eleutherozoa</taxon>
        <taxon>Echinozoa</taxon>
        <taxon>Holothuroidea</taxon>
        <taxon>Aspidochirotacea</taxon>
        <taxon>Aspidochirotida</taxon>
        <taxon>Holothuriidae</taxon>
        <taxon>Holothuria</taxon>
    </lineage>
</organism>
<keyword evidence="3" id="KW-0966">Cell projection</keyword>
<protein>
    <submittedName>
        <fullName evidence="6">Whirlin</fullName>
    </submittedName>
</protein>
<dbReference type="InterPro" id="IPR036034">
    <property type="entry name" value="PDZ_sf"/>
</dbReference>
<proteinExistence type="predicted"/>
<feature type="compositionally biased region" description="Polar residues" evidence="4">
    <location>
        <begin position="947"/>
        <end position="959"/>
    </location>
</feature>
<evidence type="ECO:0000256" key="1">
    <source>
        <dbReference type="ARBA" id="ARBA00004316"/>
    </source>
</evidence>
<evidence type="ECO:0000313" key="6">
    <source>
        <dbReference type="EMBL" id="KAJ8038617.1"/>
    </source>
</evidence>
<comment type="caution">
    <text evidence="6">The sequence shown here is derived from an EMBL/GenBank/DDBJ whole genome shotgun (WGS) entry which is preliminary data.</text>
</comment>
<dbReference type="Gene3D" id="1.20.1160.20">
    <property type="match status" value="2"/>
</dbReference>
<dbReference type="PANTHER" id="PTHR23116:SF37">
    <property type="entry name" value="WHIRLIN"/>
    <property type="match status" value="1"/>
</dbReference>
<dbReference type="Gene3D" id="2.30.42.10">
    <property type="match status" value="3"/>
</dbReference>
<feature type="compositionally biased region" description="Basic and acidic residues" evidence="4">
    <location>
        <begin position="769"/>
        <end position="783"/>
    </location>
</feature>
<feature type="region of interest" description="Disordered" evidence="4">
    <location>
        <begin position="1"/>
        <end position="32"/>
    </location>
</feature>
<dbReference type="PROSITE" id="PS50106">
    <property type="entry name" value="PDZ"/>
    <property type="match status" value="3"/>
</dbReference>
<dbReference type="Proteomes" id="UP001152320">
    <property type="component" value="Chromosome 7"/>
</dbReference>
<evidence type="ECO:0000256" key="4">
    <source>
        <dbReference type="SAM" id="MobiDB-lite"/>
    </source>
</evidence>
<feature type="region of interest" description="Disordered" evidence="4">
    <location>
        <begin position="575"/>
        <end position="636"/>
    </location>
</feature>
<dbReference type="InterPro" id="IPR033028">
    <property type="entry name" value="Whirlin_HN-like_dom2"/>
</dbReference>
<dbReference type="OrthoDB" id="10029564at2759"/>
<name>A0A9Q1C586_HOLLE</name>
<dbReference type="InterPro" id="IPR001478">
    <property type="entry name" value="PDZ"/>
</dbReference>
<feature type="region of interest" description="Disordered" evidence="4">
    <location>
        <begin position="713"/>
        <end position="846"/>
    </location>
</feature>
<dbReference type="EMBL" id="JAIZAY010000007">
    <property type="protein sequence ID" value="KAJ8038617.1"/>
    <property type="molecule type" value="Genomic_DNA"/>
</dbReference>
<feature type="compositionally biased region" description="Low complexity" evidence="4">
    <location>
        <begin position="12"/>
        <end position="32"/>
    </location>
</feature>
<dbReference type="SMART" id="SM00228">
    <property type="entry name" value="PDZ"/>
    <property type="match status" value="3"/>
</dbReference>
<reference evidence="6" key="1">
    <citation type="submission" date="2021-10" db="EMBL/GenBank/DDBJ databases">
        <title>Tropical sea cucumber genome reveals ecological adaptation and Cuvierian tubules defense mechanism.</title>
        <authorList>
            <person name="Chen T."/>
        </authorList>
    </citation>
    <scope>NUCLEOTIDE SEQUENCE</scope>
    <source>
        <strain evidence="6">Nanhai2018</strain>
        <tissue evidence="6">Muscle</tissue>
    </source>
</reference>
<dbReference type="FunFam" id="2.30.42.10:FF:000079">
    <property type="entry name" value="Whirlin a"/>
    <property type="match status" value="1"/>
</dbReference>
<dbReference type="GO" id="GO:0005929">
    <property type="term" value="C:cilium"/>
    <property type="evidence" value="ECO:0007669"/>
    <property type="project" value="TreeGrafter"/>
</dbReference>
<dbReference type="CDD" id="cd07357">
    <property type="entry name" value="HN_L-whirlin_R2_like"/>
    <property type="match status" value="1"/>
</dbReference>